<dbReference type="CDD" id="cd16922">
    <property type="entry name" value="HATPase_EvgS-ArcB-TorS-like"/>
    <property type="match status" value="1"/>
</dbReference>
<dbReference type="InterPro" id="IPR000700">
    <property type="entry name" value="PAS-assoc_C"/>
</dbReference>
<dbReference type="KEGG" id="elut:CKA38_05135"/>
<dbReference type="InterPro" id="IPR005467">
    <property type="entry name" value="His_kinase_dom"/>
</dbReference>
<dbReference type="PROSITE" id="PS50109">
    <property type="entry name" value="HIS_KIN"/>
    <property type="match status" value="1"/>
</dbReference>
<gene>
    <name evidence="11" type="ORF">CKA38_05135</name>
</gene>
<name>A0A2U8E1N4_9BACT</name>
<dbReference type="SMART" id="SM00091">
    <property type="entry name" value="PAS"/>
    <property type="match status" value="1"/>
</dbReference>
<dbReference type="GO" id="GO:0006355">
    <property type="term" value="P:regulation of DNA-templated transcription"/>
    <property type="evidence" value="ECO:0007669"/>
    <property type="project" value="InterPro"/>
</dbReference>
<dbReference type="InterPro" id="IPR035965">
    <property type="entry name" value="PAS-like_dom_sf"/>
</dbReference>
<evidence type="ECO:0000259" key="10">
    <source>
        <dbReference type="PROSITE" id="PS50113"/>
    </source>
</evidence>
<dbReference type="SUPFAM" id="SSF47384">
    <property type="entry name" value="Homodimeric domain of signal transducing histidine kinase"/>
    <property type="match status" value="1"/>
</dbReference>
<dbReference type="SMART" id="SM00387">
    <property type="entry name" value="HATPase_c"/>
    <property type="match status" value="1"/>
</dbReference>
<dbReference type="GO" id="GO:0000155">
    <property type="term" value="F:phosphorelay sensor kinase activity"/>
    <property type="evidence" value="ECO:0007669"/>
    <property type="project" value="InterPro"/>
</dbReference>
<dbReference type="CDD" id="cd00082">
    <property type="entry name" value="HisKA"/>
    <property type="match status" value="1"/>
</dbReference>
<accession>A0A2U8E1N4</accession>
<dbReference type="Gene3D" id="3.30.450.20">
    <property type="entry name" value="PAS domain"/>
    <property type="match status" value="1"/>
</dbReference>
<keyword evidence="7" id="KW-1133">Transmembrane helix</keyword>
<dbReference type="AlphaFoldDB" id="A0A2U8E1N4"/>
<feature type="region of interest" description="Disordered" evidence="6">
    <location>
        <begin position="107"/>
        <end position="126"/>
    </location>
</feature>
<dbReference type="Gene3D" id="3.30.565.10">
    <property type="entry name" value="Histidine kinase-like ATPase, C-terminal domain"/>
    <property type="match status" value="1"/>
</dbReference>
<dbReference type="Proteomes" id="UP000244896">
    <property type="component" value="Chromosome"/>
</dbReference>
<evidence type="ECO:0000256" key="1">
    <source>
        <dbReference type="ARBA" id="ARBA00000085"/>
    </source>
</evidence>
<dbReference type="PANTHER" id="PTHR43047:SF64">
    <property type="entry name" value="HISTIDINE KINASE CONTAINING CHEY-HOMOLOGOUS RECEIVER DOMAIN AND PAS DOMAIN-RELATED"/>
    <property type="match status" value="1"/>
</dbReference>
<evidence type="ECO:0000259" key="9">
    <source>
        <dbReference type="PROSITE" id="PS50112"/>
    </source>
</evidence>
<keyword evidence="12" id="KW-1185">Reference proteome</keyword>
<evidence type="ECO:0000259" key="8">
    <source>
        <dbReference type="PROSITE" id="PS50109"/>
    </source>
</evidence>
<organism evidence="11 12">
    <name type="scientific">Ereboglobus luteus</name>
    <dbReference type="NCBI Taxonomy" id="1796921"/>
    <lineage>
        <taxon>Bacteria</taxon>
        <taxon>Pseudomonadati</taxon>
        <taxon>Verrucomicrobiota</taxon>
        <taxon>Opitutia</taxon>
        <taxon>Opitutales</taxon>
        <taxon>Opitutaceae</taxon>
        <taxon>Ereboglobus</taxon>
    </lineage>
</organism>
<dbReference type="Gene3D" id="1.10.287.130">
    <property type="match status" value="1"/>
</dbReference>
<sequence length="599" mass="66509">MIKTRVTIAWLAVAVIGVAAGAHGYYGKRSGKVQELEHAARGAALVMAIPEVSRLTGTRADESRDDYKHVKTRLREMRGVYPGRGNIYVFRINPETGDAVCLADSMEDDSPAGSRPGDVLPGKSAANDAPRTLRDGVVTINKSLSDEHGRWITAYSRIEDGSARNFVRFDRDRRRWCGGLAGAALTHALYAWLLLGVPISVYLLVKHYSKQARFIEQLRAAVDQSAAGMVIIDENGIIRYVNDSLCAMSKFTREQMVGQHWMNSAEDLDREKLDRMTEMSAKGKSWFEVLECEDKHGRKYLARMTSTPVHDRAGKIIAYITVVSDMSEFVRQANELREAKEQAEAADKAKGIFLATMGHEVRTPLNSIMGYSELLKDTALTDEQSDYVRSIRASSEMLGRLAENILDFTRVERGVMRIKNEPVDVRVVVRNVLDGMMPRMEGKRLRVWQDVSPDVPAHIMTDSTRLQQVLANLVGNAVKFTQKGEVGVKVRMRMLTTPPFKTPAEGAPAENDQAQEEKIRLQFTVSDTGIGIAPEDQSRLFKPFVQLDSSASRHYEGIGLGLVISYDLVRLMGGSISVASEKDKGSTFSFDIICGKAVM</sequence>
<keyword evidence="5" id="KW-0418">Kinase</keyword>
<feature type="domain" description="PAC" evidence="10">
    <location>
        <begin position="283"/>
        <end position="338"/>
    </location>
</feature>
<dbReference type="PROSITE" id="PS50113">
    <property type="entry name" value="PAC"/>
    <property type="match status" value="1"/>
</dbReference>
<dbReference type="InterPro" id="IPR000014">
    <property type="entry name" value="PAS"/>
</dbReference>
<dbReference type="FunFam" id="3.30.565.10:FF:000010">
    <property type="entry name" value="Sensor histidine kinase RcsC"/>
    <property type="match status" value="1"/>
</dbReference>
<dbReference type="InterPro" id="IPR036097">
    <property type="entry name" value="HisK_dim/P_sf"/>
</dbReference>
<dbReference type="EMBL" id="CP023004">
    <property type="protein sequence ID" value="AWI08720.1"/>
    <property type="molecule type" value="Genomic_DNA"/>
</dbReference>
<dbReference type="SUPFAM" id="SSF55785">
    <property type="entry name" value="PYP-like sensor domain (PAS domain)"/>
    <property type="match status" value="1"/>
</dbReference>
<dbReference type="SUPFAM" id="SSF55874">
    <property type="entry name" value="ATPase domain of HSP90 chaperone/DNA topoisomerase II/histidine kinase"/>
    <property type="match status" value="1"/>
</dbReference>
<dbReference type="EC" id="2.7.13.3" evidence="2"/>
<dbReference type="SMART" id="SM00388">
    <property type="entry name" value="HisKA"/>
    <property type="match status" value="1"/>
</dbReference>
<dbReference type="InterPro" id="IPR036890">
    <property type="entry name" value="HATPase_C_sf"/>
</dbReference>
<dbReference type="InterPro" id="IPR003594">
    <property type="entry name" value="HATPase_dom"/>
</dbReference>
<evidence type="ECO:0000256" key="6">
    <source>
        <dbReference type="SAM" id="MobiDB-lite"/>
    </source>
</evidence>
<evidence type="ECO:0000313" key="12">
    <source>
        <dbReference type="Proteomes" id="UP000244896"/>
    </source>
</evidence>
<dbReference type="Pfam" id="PF02518">
    <property type="entry name" value="HATPase_c"/>
    <property type="match status" value="1"/>
</dbReference>
<proteinExistence type="predicted"/>
<dbReference type="NCBIfam" id="TIGR00229">
    <property type="entry name" value="sensory_box"/>
    <property type="match status" value="1"/>
</dbReference>
<keyword evidence="4" id="KW-0808">Transferase</keyword>
<comment type="catalytic activity">
    <reaction evidence="1">
        <text>ATP + protein L-histidine = ADP + protein N-phospho-L-histidine.</text>
        <dbReference type="EC" id="2.7.13.3"/>
    </reaction>
</comment>
<evidence type="ECO:0000256" key="5">
    <source>
        <dbReference type="ARBA" id="ARBA00022777"/>
    </source>
</evidence>
<dbReference type="PRINTS" id="PR00344">
    <property type="entry name" value="BCTRLSENSOR"/>
</dbReference>
<dbReference type="Pfam" id="PF00512">
    <property type="entry name" value="HisKA"/>
    <property type="match status" value="1"/>
</dbReference>
<evidence type="ECO:0000313" key="11">
    <source>
        <dbReference type="EMBL" id="AWI08720.1"/>
    </source>
</evidence>
<feature type="transmembrane region" description="Helical" evidence="7">
    <location>
        <begin position="180"/>
        <end position="205"/>
    </location>
</feature>
<dbReference type="PANTHER" id="PTHR43047">
    <property type="entry name" value="TWO-COMPONENT HISTIDINE PROTEIN KINASE"/>
    <property type="match status" value="1"/>
</dbReference>
<dbReference type="PROSITE" id="PS50112">
    <property type="entry name" value="PAS"/>
    <property type="match status" value="1"/>
</dbReference>
<dbReference type="Pfam" id="PF00989">
    <property type="entry name" value="PAS"/>
    <property type="match status" value="1"/>
</dbReference>
<keyword evidence="3" id="KW-0597">Phosphoprotein</keyword>
<evidence type="ECO:0000256" key="3">
    <source>
        <dbReference type="ARBA" id="ARBA00022553"/>
    </source>
</evidence>
<dbReference type="InterPro" id="IPR004358">
    <property type="entry name" value="Sig_transdc_His_kin-like_C"/>
</dbReference>
<evidence type="ECO:0000256" key="7">
    <source>
        <dbReference type="SAM" id="Phobius"/>
    </source>
</evidence>
<keyword evidence="7" id="KW-0472">Membrane</keyword>
<dbReference type="InterPro" id="IPR003661">
    <property type="entry name" value="HisK_dim/P_dom"/>
</dbReference>
<evidence type="ECO:0000256" key="4">
    <source>
        <dbReference type="ARBA" id="ARBA00022679"/>
    </source>
</evidence>
<dbReference type="CDD" id="cd00130">
    <property type="entry name" value="PAS"/>
    <property type="match status" value="1"/>
</dbReference>
<feature type="domain" description="PAS" evidence="9">
    <location>
        <begin position="214"/>
        <end position="284"/>
    </location>
</feature>
<evidence type="ECO:0000256" key="2">
    <source>
        <dbReference type="ARBA" id="ARBA00012438"/>
    </source>
</evidence>
<keyword evidence="7" id="KW-0812">Transmembrane</keyword>
<reference evidence="11 12" key="1">
    <citation type="journal article" date="2018" name="Syst. Appl. Microbiol.">
        <title>Ereboglobus luteus gen. nov. sp. nov. from cockroach guts, and new insights into the oxygen relationship of the genera Opitutus and Didymococcus (Verrucomicrobia: Opitutaceae).</title>
        <authorList>
            <person name="Tegtmeier D."/>
            <person name="Belitz A."/>
            <person name="Radek R."/>
            <person name="Heimerl T."/>
            <person name="Brune A."/>
        </authorList>
    </citation>
    <scope>NUCLEOTIDE SEQUENCE [LARGE SCALE GENOMIC DNA]</scope>
    <source>
        <strain evidence="11 12">Ho45</strain>
    </source>
</reference>
<dbReference type="InterPro" id="IPR013767">
    <property type="entry name" value="PAS_fold"/>
</dbReference>
<protein>
    <recommendedName>
        <fullName evidence="2">histidine kinase</fullName>
        <ecNumber evidence="2">2.7.13.3</ecNumber>
    </recommendedName>
</protein>
<feature type="domain" description="Histidine kinase" evidence="8">
    <location>
        <begin position="356"/>
        <end position="596"/>
    </location>
</feature>